<dbReference type="PROSITE" id="PS51186">
    <property type="entry name" value="GNAT"/>
    <property type="match status" value="1"/>
</dbReference>
<dbReference type="GO" id="GO:0016747">
    <property type="term" value="F:acyltransferase activity, transferring groups other than amino-acyl groups"/>
    <property type="evidence" value="ECO:0007669"/>
    <property type="project" value="InterPro"/>
</dbReference>
<dbReference type="InterPro" id="IPR000182">
    <property type="entry name" value="GNAT_dom"/>
</dbReference>
<dbReference type="InterPro" id="IPR016181">
    <property type="entry name" value="Acyl_CoA_acyltransferase"/>
</dbReference>
<dbReference type="Pfam" id="PF00583">
    <property type="entry name" value="Acetyltransf_1"/>
    <property type="match status" value="1"/>
</dbReference>
<sequence length="172" mass="18499">MSRKHSKESRRIVFTLPAPLLLRAIGADDQAFLSELYASTRDDLAAMAAEPAFLAQLIGMQQRMQSQGYRSAFPDAAYAIVERAGQPIGRLVTEADGARLHLVDLAFTPSARGQGYGGSVLRALQAAAGARGLALTLSVLRANEGAARLYARHGFDTVASDDVQLRMRWSAP</sequence>
<feature type="domain" description="N-acetyltransferase" evidence="1">
    <location>
        <begin position="20"/>
        <end position="172"/>
    </location>
</feature>
<name>A0A430HC65_9BURK</name>
<dbReference type="Gene3D" id="3.40.630.30">
    <property type="match status" value="1"/>
</dbReference>
<evidence type="ECO:0000313" key="2">
    <source>
        <dbReference type="EMBL" id="RSZ55104.1"/>
    </source>
</evidence>
<gene>
    <name evidence="2" type="ORF">EJB06_31205</name>
</gene>
<reference evidence="2 3" key="1">
    <citation type="submission" date="2018-12" db="EMBL/GenBank/DDBJ databases">
        <authorList>
            <person name="Yang E."/>
        </authorList>
    </citation>
    <scope>NUCLEOTIDE SEQUENCE [LARGE SCALE GENOMIC DNA]</scope>
    <source>
        <strain evidence="2 3">SOD</strain>
    </source>
</reference>
<dbReference type="AlphaFoldDB" id="A0A430HC65"/>
<organism evidence="2 3">
    <name type="scientific">Massilia atriviolacea</name>
    <dbReference type="NCBI Taxonomy" id="2495579"/>
    <lineage>
        <taxon>Bacteria</taxon>
        <taxon>Pseudomonadati</taxon>
        <taxon>Pseudomonadota</taxon>
        <taxon>Betaproteobacteria</taxon>
        <taxon>Burkholderiales</taxon>
        <taxon>Oxalobacteraceae</taxon>
        <taxon>Telluria group</taxon>
        <taxon>Massilia</taxon>
    </lineage>
</organism>
<comment type="caution">
    <text evidence="2">The sequence shown here is derived from an EMBL/GenBank/DDBJ whole genome shotgun (WGS) entry which is preliminary data.</text>
</comment>
<dbReference type="EMBL" id="RXLQ01000040">
    <property type="protein sequence ID" value="RSZ55104.1"/>
    <property type="molecule type" value="Genomic_DNA"/>
</dbReference>
<dbReference type="OrthoDB" id="5525374at2"/>
<evidence type="ECO:0000313" key="3">
    <source>
        <dbReference type="Proteomes" id="UP000278085"/>
    </source>
</evidence>
<proteinExistence type="predicted"/>
<dbReference type="Proteomes" id="UP000278085">
    <property type="component" value="Unassembled WGS sequence"/>
</dbReference>
<evidence type="ECO:0000259" key="1">
    <source>
        <dbReference type="PROSITE" id="PS51186"/>
    </source>
</evidence>
<keyword evidence="3" id="KW-1185">Reference proteome</keyword>
<protein>
    <submittedName>
        <fullName evidence="2">GNAT family N-acetyltransferase</fullName>
    </submittedName>
</protein>
<dbReference type="SUPFAM" id="SSF55729">
    <property type="entry name" value="Acyl-CoA N-acyltransferases (Nat)"/>
    <property type="match status" value="1"/>
</dbReference>
<accession>A0A430HC65</accession>
<keyword evidence="2" id="KW-0808">Transferase</keyword>